<feature type="signal peptide" evidence="10">
    <location>
        <begin position="1"/>
        <end position="16"/>
    </location>
</feature>
<dbReference type="EMBL" id="HF935650">
    <property type="protein sequence ID" value="CCX31766.1"/>
    <property type="molecule type" value="Genomic_DNA"/>
</dbReference>
<dbReference type="PRINTS" id="PR00129">
    <property type="entry name" value="CUTINASE"/>
</dbReference>
<dbReference type="PANTHER" id="PTHR48250:SF1">
    <property type="entry name" value="CUTINASE"/>
    <property type="match status" value="1"/>
</dbReference>
<dbReference type="STRING" id="1076935.U4LUL5"/>
<evidence type="ECO:0000256" key="2">
    <source>
        <dbReference type="ARBA" id="ARBA00013095"/>
    </source>
</evidence>
<dbReference type="InterPro" id="IPR029058">
    <property type="entry name" value="AB_hydrolase_fold"/>
</dbReference>
<evidence type="ECO:0000256" key="1">
    <source>
        <dbReference type="ARBA" id="ARBA00007534"/>
    </source>
</evidence>
<evidence type="ECO:0000256" key="6">
    <source>
        <dbReference type="ARBA" id="ARBA00023157"/>
    </source>
</evidence>
<dbReference type="OMA" id="YHNSANA"/>
<protein>
    <recommendedName>
        <fullName evidence="2">cutinase</fullName>
        <ecNumber evidence="2">3.1.1.74</ecNumber>
    </recommendedName>
</protein>
<keyword evidence="5" id="KW-0378">Hydrolase</keyword>
<dbReference type="GO" id="GO:0050525">
    <property type="term" value="F:cutinase activity"/>
    <property type="evidence" value="ECO:0007669"/>
    <property type="project" value="UniProtKB-EC"/>
</dbReference>
<keyword evidence="6 9" id="KW-1015">Disulfide bond</keyword>
<dbReference type="GO" id="GO:0005576">
    <property type="term" value="C:extracellular region"/>
    <property type="evidence" value="ECO:0007669"/>
    <property type="project" value="InterPro"/>
</dbReference>
<keyword evidence="3" id="KW-0719">Serine esterase</keyword>
<evidence type="ECO:0000313" key="12">
    <source>
        <dbReference type="Proteomes" id="UP000018144"/>
    </source>
</evidence>
<dbReference type="OrthoDB" id="2975078at2759"/>
<sequence>MKLAIIFPLFIASTLAAPTPQGLFSGLGALFGVRGGAAGGATRNDIQDGKCAPTTIVYARGTSEPGNVGAIAGPPFFTALQAIMGNNIAVQGVNSYPADVAGFIAGGSNTGAKFMADIVQQAVTSCNSTKIVMAGYSQGAQVVHKAAAQLSTTAQSKVMAIVTFGDPDNGQAFPGVLNGREKSICRNGDLICKGLAIVQAAHLQYGQDAQAAAQFVQAQMATA</sequence>
<dbReference type="InterPro" id="IPR000675">
    <property type="entry name" value="Cutinase/axe"/>
</dbReference>
<feature type="disulfide bond" evidence="9">
    <location>
        <begin position="185"/>
        <end position="192"/>
    </location>
</feature>
<name>U4LUL5_PYROM</name>
<feature type="disulfide bond" evidence="9">
    <location>
        <begin position="51"/>
        <end position="126"/>
    </location>
</feature>
<feature type="active site" description="Nucleophile" evidence="8">
    <location>
        <position position="137"/>
    </location>
</feature>
<evidence type="ECO:0000256" key="4">
    <source>
        <dbReference type="ARBA" id="ARBA00022729"/>
    </source>
</evidence>
<feature type="active site" description="Proton donor/acceptor" evidence="8">
    <location>
        <position position="202"/>
    </location>
</feature>
<feature type="active site" evidence="8">
    <location>
        <position position="189"/>
    </location>
</feature>
<proteinExistence type="inferred from homology"/>
<dbReference type="GO" id="GO:0016052">
    <property type="term" value="P:carbohydrate catabolic process"/>
    <property type="evidence" value="ECO:0007669"/>
    <property type="project" value="TreeGrafter"/>
</dbReference>
<dbReference type="PANTHER" id="PTHR48250">
    <property type="entry name" value="CUTINASE 2-RELATED"/>
    <property type="match status" value="1"/>
</dbReference>
<evidence type="ECO:0000256" key="3">
    <source>
        <dbReference type="ARBA" id="ARBA00022487"/>
    </source>
</evidence>
<comment type="similarity">
    <text evidence="1">Belongs to the cutinase family.</text>
</comment>
<evidence type="ECO:0000256" key="5">
    <source>
        <dbReference type="ARBA" id="ARBA00022801"/>
    </source>
</evidence>
<comment type="catalytic activity">
    <reaction evidence="7">
        <text>cutin + H2O = cutin monomers.</text>
        <dbReference type="EC" id="3.1.1.74"/>
    </reaction>
</comment>
<dbReference type="SMART" id="SM01110">
    <property type="entry name" value="Cutinase"/>
    <property type="match status" value="1"/>
</dbReference>
<gene>
    <name evidence="11" type="ORF">PCON_11410</name>
</gene>
<dbReference type="InterPro" id="IPR011150">
    <property type="entry name" value="Cutinase_monf"/>
</dbReference>
<evidence type="ECO:0000256" key="8">
    <source>
        <dbReference type="PIRSR" id="PIRSR611150-1"/>
    </source>
</evidence>
<keyword evidence="4 10" id="KW-0732">Signal</keyword>
<dbReference type="EC" id="3.1.1.74" evidence="2"/>
<evidence type="ECO:0000256" key="9">
    <source>
        <dbReference type="PIRSR" id="PIRSR611150-2"/>
    </source>
</evidence>
<dbReference type="Proteomes" id="UP000018144">
    <property type="component" value="Unassembled WGS sequence"/>
</dbReference>
<organism evidence="11 12">
    <name type="scientific">Pyronema omphalodes (strain CBS 100304)</name>
    <name type="common">Pyronema confluens</name>
    <dbReference type="NCBI Taxonomy" id="1076935"/>
    <lineage>
        <taxon>Eukaryota</taxon>
        <taxon>Fungi</taxon>
        <taxon>Dikarya</taxon>
        <taxon>Ascomycota</taxon>
        <taxon>Pezizomycotina</taxon>
        <taxon>Pezizomycetes</taxon>
        <taxon>Pezizales</taxon>
        <taxon>Pyronemataceae</taxon>
        <taxon>Pyronema</taxon>
    </lineage>
</organism>
<evidence type="ECO:0000256" key="7">
    <source>
        <dbReference type="ARBA" id="ARBA00034045"/>
    </source>
</evidence>
<dbReference type="eggNOG" id="ENOG502S3AW">
    <property type="taxonomic scope" value="Eukaryota"/>
</dbReference>
<dbReference type="AlphaFoldDB" id="U4LUL5"/>
<accession>U4LUL5</accession>
<dbReference type="Gene3D" id="3.40.50.1820">
    <property type="entry name" value="alpha/beta hydrolase"/>
    <property type="match status" value="1"/>
</dbReference>
<evidence type="ECO:0000256" key="10">
    <source>
        <dbReference type="SAM" id="SignalP"/>
    </source>
</evidence>
<feature type="chain" id="PRO_5004652396" description="cutinase" evidence="10">
    <location>
        <begin position="17"/>
        <end position="223"/>
    </location>
</feature>
<reference evidence="11 12" key="1">
    <citation type="journal article" date="2013" name="PLoS Genet.">
        <title>The genome and development-dependent transcriptomes of Pyronema confluens: a window into fungal evolution.</title>
        <authorList>
            <person name="Traeger S."/>
            <person name="Altegoer F."/>
            <person name="Freitag M."/>
            <person name="Gabaldon T."/>
            <person name="Kempken F."/>
            <person name="Kumar A."/>
            <person name="Marcet-Houben M."/>
            <person name="Poggeler S."/>
            <person name="Stajich J.E."/>
            <person name="Nowrousian M."/>
        </authorList>
    </citation>
    <scope>NUCLEOTIDE SEQUENCE [LARGE SCALE GENOMIC DNA]</scope>
    <source>
        <strain evidence="12">CBS 100304</strain>
        <tissue evidence="11">Vegetative mycelium</tissue>
    </source>
</reference>
<keyword evidence="12" id="KW-1185">Reference proteome</keyword>
<dbReference type="Pfam" id="PF01083">
    <property type="entry name" value="Cutinase"/>
    <property type="match status" value="1"/>
</dbReference>
<dbReference type="SUPFAM" id="SSF53474">
    <property type="entry name" value="alpha/beta-Hydrolases"/>
    <property type="match status" value="1"/>
</dbReference>
<evidence type="ECO:0000313" key="11">
    <source>
        <dbReference type="EMBL" id="CCX31766.1"/>
    </source>
</evidence>